<dbReference type="SUPFAM" id="SSF48371">
    <property type="entry name" value="ARM repeat"/>
    <property type="match status" value="1"/>
</dbReference>
<evidence type="ECO:0000256" key="4">
    <source>
        <dbReference type="ARBA" id="ARBA00023242"/>
    </source>
</evidence>
<feature type="region of interest" description="Disordered" evidence="6">
    <location>
        <begin position="1404"/>
        <end position="1454"/>
    </location>
</feature>
<proteinExistence type="inferred from homology"/>
<evidence type="ECO:0000256" key="6">
    <source>
        <dbReference type="SAM" id="MobiDB-lite"/>
    </source>
</evidence>
<dbReference type="GO" id="GO:0070182">
    <property type="term" value="F:DNA polymerase binding"/>
    <property type="evidence" value="ECO:0007669"/>
    <property type="project" value="TreeGrafter"/>
</dbReference>
<dbReference type="InterPro" id="IPR016024">
    <property type="entry name" value="ARM-type_fold"/>
</dbReference>
<dbReference type="Pfam" id="PF14631">
    <property type="entry name" value="FancD2"/>
    <property type="match status" value="1"/>
</dbReference>
<evidence type="ECO:0000256" key="2">
    <source>
        <dbReference type="ARBA" id="ARBA00022499"/>
    </source>
</evidence>
<comment type="similarity">
    <text evidence="5">Belongs to the Fanconi anemia protein FANCD2 family.</text>
</comment>
<dbReference type="Proteomes" id="UP001295444">
    <property type="component" value="Chromosome 08"/>
</dbReference>
<feature type="compositionally biased region" description="Basic residues" evidence="6">
    <location>
        <begin position="24"/>
        <end position="35"/>
    </location>
</feature>
<feature type="compositionally biased region" description="Basic and acidic residues" evidence="6">
    <location>
        <begin position="8"/>
        <end position="18"/>
    </location>
</feature>
<dbReference type="GO" id="GO:0000793">
    <property type="term" value="C:condensed chromosome"/>
    <property type="evidence" value="ECO:0007669"/>
    <property type="project" value="TreeGrafter"/>
</dbReference>
<keyword evidence="8" id="KW-1185">Reference proteome</keyword>
<evidence type="ECO:0000256" key="5">
    <source>
        <dbReference type="ARBA" id="ARBA00093456"/>
    </source>
</evidence>
<dbReference type="GO" id="GO:0036297">
    <property type="term" value="P:interstrand cross-link repair"/>
    <property type="evidence" value="ECO:0007669"/>
    <property type="project" value="TreeGrafter"/>
</dbReference>
<feature type="region of interest" description="Disordered" evidence="6">
    <location>
        <begin position="863"/>
        <end position="904"/>
    </location>
</feature>
<accession>A0AAD1WLB2</accession>
<dbReference type="EMBL" id="OW240919">
    <property type="protein sequence ID" value="CAH2312358.1"/>
    <property type="molecule type" value="Genomic_DNA"/>
</dbReference>
<sequence>MVSKRRLSKSDDRDEHGATDTSKIKKSRTSSKKLKSTVQEGVVDNDSIFVQLLKTSGMLLKTGDHQNELAVDQAMFQKKLRQALKKHPRYPNVIQEFISGLETHIENRDQLRNCLLPCGTQQVEETSNIASSFHDSLIKLLLGIEILQEFVINTLFEKLPEFLYDSVGSDGISIPRLIINQFKWLDRIANCKDLASKIMQLVIVAPVEIQHDIITSLPEILEDSQHNDIAKELNSKMMPLLKQNIQLTVPILDALSSLNLNTELLIEVRRSVMSTLSAVELEDLPVIIKFILHSITPSDAVEVISELRRTLDLESCVPIPQIQASQNKMKNKPHAGDAFVKEKAPLQQGSNQDCVSLLMDAIKSAIRFQKHTSEAWIKAIENVDTLADHKVTDFIVLLILHTTNNNNSKKQVERVLRNKIRLGCISDQLLQSAFKNHSQVLRDYFSSILSLAQILLRSPETIVVSFGSLMYKRTFSAYDSYCQQEVIGALVTHVCSGYSAEVDVALNVLIQLVTQQPAAVALYAVFIKGILDYMDNLNVQQIRKLFQILSMLAFSKGQEGSHIQDDMYIVIRKQLSSTVIKYKRIGIIGAVRMVGSMALDRSQPGAKNAESRPLNTDVFRQVTALLDLVRTCSEKTPEASALYYDELASLIQKGNLDQQVMDWVNKTVLDDFQDDFVVDLDQTPEGNFLFPVKAMYNLDEDESQGGIVINLLPLLSQECLTRGTAQETNKERLVSPFCLSPFFRLLRLCIEDQHDGNLEEIDALLGCPLYLTDLEVTEKLESHSKQEREFLCTLLFFALNWFREVVNAFCKQKNAEMKGKVLTRLQNITWLQSILEKCLAVSPGFIPPLANFDLDPHEGIPSYTPATTAKKAKKGKKRTSAESKNSSAEGSQIEEQQECESSEVDKTLVEKEKEDNNKPTVNLNNYRAYFRELDLEVFTVLQCGLLTRSILDSDMHTKATEVVQLGPTELVFLLEDLSRKMEHMLTSGAKRATFLKMKGNKYVGFSKLQQRTAEELAQIVVNLLNSLCNHVENMHNYFQALLAENHGVVDAPGIDVKEHQYMSSCYQLLLQVFHTLFAWSGFSQHDNRKLLKSALGVLAGRFKEMDAELTLEELISQSFNYLKNLHSSTPSCSSALTLIQLLIVLSEKANSSQYREKIALLAKGFLCQSWIQTNGEREKGIRFNESLQSILCIYLDNTEEVLKAVEDICGVGVPELVNASKDGASSTYPTLTRQTFGVFFRVLMDKLEKCVRNFPVGKTSDSHQIHTEQLLRWNLAVRDFHILVNLVKVFDSRPVLGICLKHGRLFLETFLKLGMPLLDFCFKKHRDDVQGLLKTLQLSTRQLHHMCGHSKIHQDTGLTNHVPLLKKTLELFVYRVKAMLVLNNSQEAFWLGNLKNRDLQGEEILSQQSQGSGTEEEQESQMPADEEDAEEEEDNEKSDKEMEEEDENEEEDSD</sequence>
<protein>
    <submittedName>
        <fullName evidence="7">Fanconi anemia group D2 isoform X2</fullName>
    </submittedName>
</protein>
<feature type="compositionally biased region" description="Acidic residues" evidence="6">
    <location>
        <begin position="1414"/>
        <end position="1454"/>
    </location>
</feature>
<dbReference type="CDD" id="cd11721">
    <property type="entry name" value="FANCD2"/>
    <property type="match status" value="1"/>
</dbReference>
<dbReference type="GO" id="GO:0007129">
    <property type="term" value="P:homologous chromosome pairing at meiosis"/>
    <property type="evidence" value="ECO:0007669"/>
    <property type="project" value="TreeGrafter"/>
</dbReference>
<keyword evidence="3" id="KW-0832">Ubl conjugation</keyword>
<name>A0AAD1WLB2_PELCU</name>
<dbReference type="GO" id="GO:0005634">
    <property type="term" value="C:nucleus"/>
    <property type="evidence" value="ECO:0007669"/>
    <property type="project" value="UniProtKB-SubCell"/>
</dbReference>
<dbReference type="PANTHER" id="PTHR32086">
    <property type="entry name" value="FANCONI ANEMIA GROUP D2 PROTEIN"/>
    <property type="match status" value="1"/>
</dbReference>
<dbReference type="GO" id="GO:1990918">
    <property type="term" value="P:double-strand break repair involved in meiotic recombination"/>
    <property type="evidence" value="ECO:0007669"/>
    <property type="project" value="TreeGrafter"/>
</dbReference>
<evidence type="ECO:0000313" key="8">
    <source>
        <dbReference type="Proteomes" id="UP001295444"/>
    </source>
</evidence>
<keyword evidence="2" id="KW-1017">Isopeptide bond</keyword>
<gene>
    <name evidence="7" type="ORF">PECUL_23A004028</name>
</gene>
<evidence type="ECO:0000256" key="3">
    <source>
        <dbReference type="ARBA" id="ARBA00022843"/>
    </source>
</evidence>
<reference evidence="7" key="1">
    <citation type="submission" date="2022-03" db="EMBL/GenBank/DDBJ databases">
        <authorList>
            <person name="Alioto T."/>
            <person name="Alioto T."/>
            <person name="Gomez Garrido J."/>
        </authorList>
    </citation>
    <scope>NUCLEOTIDE SEQUENCE</scope>
</reference>
<dbReference type="GO" id="GO:0031573">
    <property type="term" value="P:mitotic intra-S DNA damage checkpoint signaling"/>
    <property type="evidence" value="ECO:0007669"/>
    <property type="project" value="TreeGrafter"/>
</dbReference>
<dbReference type="PANTHER" id="PTHR32086:SF0">
    <property type="entry name" value="FANCONI ANEMIA GROUP D2 PROTEIN"/>
    <property type="match status" value="1"/>
</dbReference>
<feature type="region of interest" description="Disordered" evidence="6">
    <location>
        <begin position="1"/>
        <end position="37"/>
    </location>
</feature>
<dbReference type="InterPro" id="IPR029448">
    <property type="entry name" value="FANCD2"/>
</dbReference>
<comment type="subcellular location">
    <subcellularLocation>
        <location evidence="1">Nucleus</location>
    </subcellularLocation>
</comment>
<keyword evidence="4" id="KW-0539">Nucleus</keyword>
<evidence type="ECO:0000256" key="1">
    <source>
        <dbReference type="ARBA" id="ARBA00004123"/>
    </source>
</evidence>
<organism evidence="7 8">
    <name type="scientific">Pelobates cultripes</name>
    <name type="common">Western spadefoot toad</name>
    <dbReference type="NCBI Taxonomy" id="61616"/>
    <lineage>
        <taxon>Eukaryota</taxon>
        <taxon>Metazoa</taxon>
        <taxon>Chordata</taxon>
        <taxon>Craniata</taxon>
        <taxon>Vertebrata</taxon>
        <taxon>Euteleostomi</taxon>
        <taxon>Amphibia</taxon>
        <taxon>Batrachia</taxon>
        <taxon>Anura</taxon>
        <taxon>Pelobatoidea</taxon>
        <taxon>Pelobatidae</taxon>
        <taxon>Pelobates</taxon>
    </lineage>
</organism>
<evidence type="ECO:0000313" key="7">
    <source>
        <dbReference type="EMBL" id="CAH2312358.1"/>
    </source>
</evidence>